<evidence type="ECO:0000313" key="2">
    <source>
        <dbReference type="EMBL" id="SBP32516.1"/>
    </source>
</evidence>
<proteinExistence type="predicted"/>
<dbReference type="EMBL" id="HADX01010284">
    <property type="protein sequence ID" value="SBP32516.1"/>
    <property type="molecule type" value="Transcribed_RNA"/>
</dbReference>
<accession>A0A1A7YQM8</accession>
<gene>
    <name evidence="2" type="primary">Nfu_g_1_023434</name>
</gene>
<organism evidence="2">
    <name type="scientific">Iconisemion striatum</name>
    <dbReference type="NCBI Taxonomy" id="60296"/>
    <lineage>
        <taxon>Eukaryota</taxon>
        <taxon>Metazoa</taxon>
        <taxon>Chordata</taxon>
        <taxon>Craniata</taxon>
        <taxon>Vertebrata</taxon>
        <taxon>Euteleostomi</taxon>
        <taxon>Actinopterygii</taxon>
        <taxon>Neopterygii</taxon>
        <taxon>Teleostei</taxon>
        <taxon>Neoteleostei</taxon>
        <taxon>Acanthomorphata</taxon>
        <taxon>Ovalentaria</taxon>
        <taxon>Atherinomorphae</taxon>
        <taxon>Cyprinodontiformes</taxon>
        <taxon>Nothobranchiidae</taxon>
        <taxon>Iconisemion</taxon>
    </lineage>
</organism>
<reference evidence="2" key="2">
    <citation type="submission" date="2016-06" db="EMBL/GenBank/DDBJ databases">
        <title>The genome of a short-lived fish provides insights into sex chromosome evolution and the genetic control of aging.</title>
        <authorList>
            <person name="Reichwald K."/>
            <person name="Felder M."/>
            <person name="Petzold A."/>
            <person name="Koch P."/>
            <person name="Groth M."/>
            <person name="Platzer M."/>
        </authorList>
    </citation>
    <scope>NUCLEOTIDE SEQUENCE</scope>
    <source>
        <tissue evidence="2">Brain</tissue>
    </source>
</reference>
<feature type="non-terminal residue" evidence="2">
    <location>
        <position position="58"/>
    </location>
</feature>
<evidence type="ECO:0000256" key="1">
    <source>
        <dbReference type="SAM" id="MobiDB-lite"/>
    </source>
</evidence>
<reference evidence="2" key="1">
    <citation type="submission" date="2016-05" db="EMBL/GenBank/DDBJ databases">
        <authorList>
            <person name="Lavstsen T."/>
            <person name="Jespersen J.S."/>
        </authorList>
    </citation>
    <scope>NUCLEOTIDE SEQUENCE</scope>
    <source>
        <tissue evidence="2">Brain</tissue>
    </source>
</reference>
<feature type="non-terminal residue" evidence="2">
    <location>
        <position position="1"/>
    </location>
</feature>
<dbReference type="AlphaFoldDB" id="A0A1A7YQM8"/>
<sequence length="58" mass="6060">PLFPSLPHNLKSKKPFGLSSDDPGNVGKHHQGNHLPQEQQVNSSSPGTDTGSPGWGCG</sequence>
<feature type="compositionally biased region" description="Low complexity" evidence="1">
    <location>
        <begin position="43"/>
        <end position="52"/>
    </location>
</feature>
<name>A0A1A7YQM8_9TELE</name>
<protein>
    <submittedName>
        <fullName evidence="2">Uncharacterized protein</fullName>
    </submittedName>
</protein>
<feature type="region of interest" description="Disordered" evidence="1">
    <location>
        <begin position="1"/>
        <end position="58"/>
    </location>
</feature>